<keyword evidence="1" id="KW-0472">Membrane</keyword>
<name>A0ABY7RTI9_9FLAO</name>
<organism evidence="2 3">
    <name type="scientific">Psychroserpens ponticola</name>
    <dbReference type="NCBI Taxonomy" id="2932268"/>
    <lineage>
        <taxon>Bacteria</taxon>
        <taxon>Pseudomonadati</taxon>
        <taxon>Bacteroidota</taxon>
        <taxon>Flavobacteriia</taxon>
        <taxon>Flavobacteriales</taxon>
        <taxon>Flavobacteriaceae</taxon>
        <taxon>Psychroserpens</taxon>
    </lineage>
</organism>
<reference evidence="2 3" key="1">
    <citation type="submission" date="2023-01" db="EMBL/GenBank/DDBJ databases">
        <title>Psychroserpens ponticola sp. nov., isolated from seawater.</title>
        <authorList>
            <person name="Kristyanto S."/>
            <person name="Jung J."/>
            <person name="Kim J.M."/>
            <person name="Jeon C.O."/>
        </authorList>
    </citation>
    <scope>NUCLEOTIDE SEQUENCE [LARGE SCALE GENOMIC DNA]</scope>
    <source>
        <strain evidence="2 3">MSW6</strain>
    </source>
</reference>
<proteinExistence type="predicted"/>
<keyword evidence="1" id="KW-1133">Transmembrane helix</keyword>
<dbReference type="EMBL" id="CP116221">
    <property type="protein sequence ID" value="WCO00288.1"/>
    <property type="molecule type" value="Genomic_DNA"/>
</dbReference>
<keyword evidence="3" id="KW-1185">Reference proteome</keyword>
<dbReference type="RefSeq" id="WP_249997468.1">
    <property type="nucleotide sequence ID" value="NZ_CP116221.1"/>
</dbReference>
<sequence length="163" mass="19210">MEKNKTGKYFKYAIGEIILVVIGILIALQINNWNENRKNKITEAEYYCRILDDFELNVRLINENYELITNRIKLNKELIKDLNNIPNDKSTILNKFVVALRQDVFVPSTITFEDLTSSGQLKLLTDIKLKNRLIKHSTFLNNTINLLKENRNEIIERYSDYEL</sequence>
<evidence type="ECO:0000313" key="3">
    <source>
        <dbReference type="Proteomes" id="UP001202717"/>
    </source>
</evidence>
<dbReference type="Pfam" id="PF19578">
    <property type="entry name" value="DUF6090"/>
    <property type="match status" value="1"/>
</dbReference>
<dbReference type="Proteomes" id="UP001202717">
    <property type="component" value="Chromosome"/>
</dbReference>
<keyword evidence="1" id="KW-0812">Transmembrane</keyword>
<dbReference type="InterPro" id="IPR045749">
    <property type="entry name" value="DUF6090"/>
</dbReference>
<evidence type="ECO:0000256" key="1">
    <source>
        <dbReference type="SAM" id="Phobius"/>
    </source>
</evidence>
<protein>
    <submittedName>
        <fullName evidence="2">DUF6090 family protein</fullName>
    </submittedName>
</protein>
<accession>A0ABY7RTI9</accession>
<gene>
    <name evidence="2" type="ORF">MUN68_009405</name>
</gene>
<feature type="transmembrane region" description="Helical" evidence="1">
    <location>
        <begin position="12"/>
        <end position="30"/>
    </location>
</feature>
<evidence type="ECO:0000313" key="2">
    <source>
        <dbReference type="EMBL" id="WCO00288.1"/>
    </source>
</evidence>